<evidence type="ECO:0000256" key="3">
    <source>
        <dbReference type="ARBA" id="ARBA00022692"/>
    </source>
</evidence>
<dbReference type="STRING" id="4097.A0A1S4D646"/>
<dbReference type="GO" id="GO:0022857">
    <property type="term" value="F:transmembrane transporter activity"/>
    <property type="evidence" value="ECO:0007669"/>
    <property type="project" value="InterPro"/>
</dbReference>
<dbReference type="OrthoDB" id="1641903at2759"/>
<dbReference type="Pfam" id="PF00860">
    <property type="entry name" value="Xan_ur_permease"/>
    <property type="match status" value="1"/>
</dbReference>
<dbReference type="PANTHER" id="PTHR11119">
    <property type="entry name" value="XANTHINE-URACIL / VITAMIN C PERMEASE FAMILY MEMBER"/>
    <property type="match status" value="1"/>
</dbReference>
<feature type="transmembrane region" description="Helical" evidence="6">
    <location>
        <begin position="71"/>
        <end position="89"/>
    </location>
</feature>
<evidence type="ECO:0000256" key="2">
    <source>
        <dbReference type="ARBA" id="ARBA00008821"/>
    </source>
</evidence>
<keyword evidence="4 6" id="KW-1133">Transmembrane helix</keyword>
<comment type="similarity">
    <text evidence="2">Belongs to the nucleobase:cation symporter-2 (NCS2) (TC 2.A.40) family.</text>
</comment>
<feature type="transmembrane region" description="Helical" evidence="6">
    <location>
        <begin position="40"/>
        <end position="59"/>
    </location>
</feature>
<name>A0A1S4D646_TOBAC</name>
<feature type="transmembrane region" description="Helical" evidence="6">
    <location>
        <begin position="95"/>
        <end position="114"/>
    </location>
</feature>
<keyword evidence="7" id="KW-1185">Reference proteome</keyword>
<proteinExistence type="inferred from homology"/>
<gene>
    <name evidence="8" type="primary">LOC107826365</name>
</gene>
<evidence type="ECO:0000256" key="5">
    <source>
        <dbReference type="ARBA" id="ARBA00023136"/>
    </source>
</evidence>
<feature type="transmembrane region" description="Helical" evidence="6">
    <location>
        <begin position="368"/>
        <end position="390"/>
    </location>
</feature>
<dbReference type="KEGG" id="nta:107826365"/>
<dbReference type="Proteomes" id="UP000790787">
    <property type="component" value="Chromosome 5"/>
</dbReference>
<evidence type="ECO:0000313" key="8">
    <source>
        <dbReference type="RefSeq" id="XP_016508813.1"/>
    </source>
</evidence>
<evidence type="ECO:0000256" key="6">
    <source>
        <dbReference type="SAM" id="Phobius"/>
    </source>
</evidence>
<reference evidence="8" key="2">
    <citation type="submission" date="2025-08" db="UniProtKB">
        <authorList>
            <consortium name="RefSeq"/>
        </authorList>
    </citation>
    <scope>IDENTIFICATION</scope>
    <source>
        <tissue evidence="8">Leaf</tissue>
    </source>
</reference>
<dbReference type="NCBIfam" id="NF037981">
    <property type="entry name" value="NCS2_1"/>
    <property type="match status" value="1"/>
</dbReference>
<dbReference type="RefSeq" id="XP_016508813.1">
    <property type="nucleotide sequence ID" value="XM_016653327.2"/>
</dbReference>
<evidence type="ECO:0000256" key="4">
    <source>
        <dbReference type="ARBA" id="ARBA00022989"/>
    </source>
</evidence>
<dbReference type="RefSeq" id="XP_016508813.1">
    <property type="nucleotide sequence ID" value="XM_016653327.1"/>
</dbReference>
<comment type="subcellular location">
    <subcellularLocation>
        <location evidence="1">Membrane</location>
        <topology evidence="1">Multi-pass membrane protein</topology>
    </subcellularLocation>
</comment>
<dbReference type="AlphaFoldDB" id="A0A1S4D646"/>
<dbReference type="PaxDb" id="4097-A0A1S4D646"/>
<dbReference type="InterPro" id="IPR006043">
    <property type="entry name" value="NCS2"/>
</dbReference>
<feature type="transmembrane region" description="Helical" evidence="6">
    <location>
        <begin position="396"/>
        <end position="416"/>
    </location>
</feature>
<keyword evidence="5 6" id="KW-0472">Membrane</keyword>
<evidence type="ECO:0000313" key="7">
    <source>
        <dbReference type="Proteomes" id="UP000790787"/>
    </source>
</evidence>
<evidence type="ECO:0000256" key="1">
    <source>
        <dbReference type="ARBA" id="ARBA00004141"/>
    </source>
</evidence>
<feature type="transmembrane region" description="Helical" evidence="6">
    <location>
        <begin position="219"/>
        <end position="241"/>
    </location>
</feature>
<feature type="transmembrane region" description="Helical" evidence="6">
    <location>
        <begin position="135"/>
        <end position="153"/>
    </location>
</feature>
<dbReference type="GO" id="GO:0016020">
    <property type="term" value="C:membrane"/>
    <property type="evidence" value="ECO:0007669"/>
    <property type="project" value="UniProtKB-SubCell"/>
</dbReference>
<keyword evidence="3 6" id="KW-0812">Transmembrane</keyword>
<organism evidence="7 8">
    <name type="scientific">Nicotiana tabacum</name>
    <name type="common">Common tobacco</name>
    <dbReference type="NCBI Taxonomy" id="4097"/>
    <lineage>
        <taxon>Eukaryota</taxon>
        <taxon>Viridiplantae</taxon>
        <taxon>Streptophyta</taxon>
        <taxon>Embryophyta</taxon>
        <taxon>Tracheophyta</taxon>
        <taxon>Spermatophyta</taxon>
        <taxon>Magnoliopsida</taxon>
        <taxon>eudicotyledons</taxon>
        <taxon>Gunneridae</taxon>
        <taxon>Pentapetalae</taxon>
        <taxon>asterids</taxon>
        <taxon>lamiids</taxon>
        <taxon>Solanales</taxon>
        <taxon>Solanaceae</taxon>
        <taxon>Nicotianoideae</taxon>
        <taxon>Nicotianeae</taxon>
        <taxon>Nicotiana</taxon>
    </lineage>
</organism>
<feature type="transmembrane region" description="Helical" evidence="6">
    <location>
        <begin position="428"/>
        <end position="449"/>
    </location>
</feature>
<reference evidence="7" key="1">
    <citation type="journal article" date="2014" name="Nat. Commun.">
        <title>The tobacco genome sequence and its comparison with those of tomato and potato.</title>
        <authorList>
            <person name="Sierro N."/>
            <person name="Battey J.N."/>
            <person name="Ouadi S."/>
            <person name="Bakaher N."/>
            <person name="Bovet L."/>
            <person name="Willig A."/>
            <person name="Goepfert S."/>
            <person name="Peitsch M.C."/>
            <person name="Ivanov N.V."/>
        </authorList>
    </citation>
    <scope>NUCLEOTIDE SEQUENCE [LARGE SCALE GENOMIC DNA]</scope>
</reference>
<dbReference type="GeneID" id="107826365"/>
<feature type="transmembrane region" description="Helical" evidence="6">
    <location>
        <begin position="469"/>
        <end position="489"/>
    </location>
</feature>
<protein>
    <submittedName>
        <fullName evidence="8">Nucleobase-ascorbate transporter 4-like isoform X1</fullName>
    </submittedName>
</protein>
<accession>A0A1S4D646</accession>
<sequence>MTPPPKADELVPHPVKDQLPGVDYCVNSNPSWAEAIILGFQHYLVMLGTTVIIPTVIVPQMGGGNEEKAQVIQTLLFVAGLNTLLQSWFGTRLPVVIGGSFTFIVPTVFVALSSRYNTYLDPHERFKQSMRGMQGALLIASILPILIGFLGIWRIVVRFLSPLSAAPLVLLVGLGLYVQGFPLLAECVEIGLPQLIILILLSQYIPHMWKLKFPIFERFAVLLSVGIVWAYAALLTVTGAYNNRSPQTQFSCRVNRSGLISGASWIRFPYPWQWGAPKVEAGEAFVMMAAALVSLVESTGAFIAAARYGSVTHTPNSVLSRGAGWLVGRCTRGLGILLNGLWGTATGSTVSVENVGLLALTRVGSRRVIQISAIFMLFFSVLGKFGAVVASIPLPIIGALYCVFFALMSSAGLGLLQFCNLNSFRTKFILGFSIYLGFSVPQYFNGYVITTGDGPVHSSSAWFNKTMQVIFTSPATVAGIVALFLDITLARKHATTKRDNGSHWWAKFKYFDKDPRSEEFYSLPYGLSKYFPSV</sequence>